<dbReference type="AlphaFoldDB" id="A0A1G1YL62"/>
<gene>
    <name evidence="1" type="ORF">A3A02_03135</name>
</gene>
<name>A0A1G1YL62_9BACT</name>
<accession>A0A1G1YL62</accession>
<evidence type="ECO:0000313" key="2">
    <source>
        <dbReference type="Proteomes" id="UP000177376"/>
    </source>
</evidence>
<organism evidence="1 2">
    <name type="scientific">Candidatus Buchananbacteria bacterium RIFCSPLOWO2_01_FULL_39_33</name>
    <dbReference type="NCBI Taxonomy" id="1797543"/>
    <lineage>
        <taxon>Bacteria</taxon>
        <taxon>Candidatus Buchananiibacteriota</taxon>
    </lineage>
</organism>
<comment type="caution">
    <text evidence="1">The sequence shown here is derived from an EMBL/GenBank/DDBJ whole genome shotgun (WGS) entry which is preliminary data.</text>
</comment>
<dbReference type="EMBL" id="MHIM01000006">
    <property type="protein sequence ID" value="OGY53072.1"/>
    <property type="molecule type" value="Genomic_DNA"/>
</dbReference>
<proteinExistence type="predicted"/>
<protein>
    <submittedName>
        <fullName evidence="1">Uncharacterized protein</fullName>
    </submittedName>
</protein>
<dbReference type="Proteomes" id="UP000177376">
    <property type="component" value="Unassembled WGS sequence"/>
</dbReference>
<evidence type="ECO:0000313" key="1">
    <source>
        <dbReference type="EMBL" id="OGY53072.1"/>
    </source>
</evidence>
<reference evidence="1 2" key="1">
    <citation type="journal article" date="2016" name="Nat. Commun.">
        <title>Thousands of microbial genomes shed light on interconnected biogeochemical processes in an aquifer system.</title>
        <authorList>
            <person name="Anantharaman K."/>
            <person name="Brown C.T."/>
            <person name="Hug L.A."/>
            <person name="Sharon I."/>
            <person name="Castelle C.J."/>
            <person name="Probst A.J."/>
            <person name="Thomas B.C."/>
            <person name="Singh A."/>
            <person name="Wilkins M.J."/>
            <person name="Karaoz U."/>
            <person name="Brodie E.L."/>
            <person name="Williams K.H."/>
            <person name="Hubbard S.S."/>
            <person name="Banfield J.F."/>
        </authorList>
    </citation>
    <scope>NUCLEOTIDE SEQUENCE [LARGE SCALE GENOMIC DNA]</scope>
</reference>
<sequence>MRVDNNRFVFSKVGRYGKRFHIFSGGWLARSFCGRGPAKAQNNKISNEEICATCKKMYQEISHSALAQMFLGF</sequence>